<comment type="caution">
    <text evidence="1">The sequence shown here is derived from an EMBL/GenBank/DDBJ whole genome shotgun (WGS) entry which is preliminary data.</text>
</comment>
<gene>
    <name evidence="1" type="ORF">H7J73_02480</name>
</gene>
<dbReference type="InterPro" id="IPR029032">
    <property type="entry name" value="AhpD-like"/>
</dbReference>
<keyword evidence="2" id="KW-1185">Reference proteome</keyword>
<reference evidence="1 2" key="1">
    <citation type="journal article" date="2022" name="BMC Genomics">
        <title>Comparative genome analysis of mycobacteria focusing on tRNA and non-coding RNA.</title>
        <authorList>
            <person name="Behra P.R.K."/>
            <person name="Pettersson B.M.F."/>
            <person name="Ramesh M."/>
            <person name="Das S."/>
            <person name="Dasgupta S."/>
            <person name="Kirsebom L.A."/>
        </authorList>
    </citation>
    <scope>NUCLEOTIDE SEQUENCE [LARGE SCALE GENOMIC DNA]</scope>
    <source>
        <strain evidence="1 2">DSM 44078</strain>
    </source>
</reference>
<dbReference type="Proteomes" id="UP001526201">
    <property type="component" value="Unassembled WGS sequence"/>
</dbReference>
<dbReference type="Gene3D" id="1.20.1290.10">
    <property type="entry name" value="AhpD-like"/>
    <property type="match status" value="1"/>
</dbReference>
<dbReference type="EMBL" id="JACKTY010000012">
    <property type="protein sequence ID" value="MCV7224908.1"/>
    <property type="molecule type" value="Genomic_DNA"/>
</dbReference>
<proteinExistence type="predicted"/>
<dbReference type="RefSeq" id="WP_264065664.1">
    <property type="nucleotide sequence ID" value="NZ_JACKTY010000012.1"/>
</dbReference>
<dbReference type="SUPFAM" id="SSF69118">
    <property type="entry name" value="AhpD-like"/>
    <property type="match status" value="1"/>
</dbReference>
<name>A0ABT3C604_9MYCO</name>
<protein>
    <submittedName>
        <fullName evidence="1">Carboxymuconolactone decarboxylase family protein</fullName>
    </submittedName>
</protein>
<sequence length="286" mass="30591">MTSSVSSTAPRAVLTGELARLVTYSPAGDARLTALVRRTCAAALSLPPLLVEDDVEAVTDSEKVVVEFAEQFSTDVSTVTTELRGRFFAAVGRKAFTVCALAFIADFVPRVRSGFDALGVDWPAADSGWDHAEDPGDALLNVFAPAVGRLRGLDPVTTEIIRLRGAGQHNCRLCRSRREVAALDAGGGESLYADIERFETSELLSERHKAALRYVDALIWSPARIGADIAAGVHAHFSDDEAIELTLDVMRNATNKIAVALGGDEPRVSDGVEHYLLDADGQVQDA</sequence>
<evidence type="ECO:0000313" key="1">
    <source>
        <dbReference type="EMBL" id="MCV7224908.1"/>
    </source>
</evidence>
<evidence type="ECO:0000313" key="2">
    <source>
        <dbReference type="Proteomes" id="UP001526201"/>
    </source>
</evidence>
<accession>A0ABT3C604</accession>
<organism evidence="1 2">
    <name type="scientific">Mycolicibacterium komossense</name>
    <dbReference type="NCBI Taxonomy" id="1779"/>
    <lineage>
        <taxon>Bacteria</taxon>
        <taxon>Bacillati</taxon>
        <taxon>Actinomycetota</taxon>
        <taxon>Actinomycetes</taxon>
        <taxon>Mycobacteriales</taxon>
        <taxon>Mycobacteriaceae</taxon>
        <taxon>Mycolicibacterium</taxon>
    </lineage>
</organism>